<dbReference type="STRING" id="1278311.GCA_000428705_00520"/>
<keyword evidence="1" id="KW-0472">Membrane</keyword>
<keyword evidence="1" id="KW-0812">Transmembrane</keyword>
<protein>
    <submittedName>
        <fullName evidence="2">Macrolide export ATP-binding/permease protein MacB</fullName>
        <ecNumber evidence="2">3.6.3.-</ecNumber>
    </submittedName>
</protein>
<dbReference type="InterPro" id="IPR027417">
    <property type="entry name" value="P-loop_NTPase"/>
</dbReference>
<keyword evidence="2" id="KW-0067">ATP-binding</keyword>
<gene>
    <name evidence="2" type="primary">macB_8</name>
    <name evidence="2" type="ORF">NCTC10138_00905</name>
</gene>
<feature type="transmembrane region" description="Helical" evidence="1">
    <location>
        <begin position="191"/>
        <end position="210"/>
    </location>
</feature>
<name>A0A449BDK8_HAPAX</name>
<keyword evidence="2" id="KW-0547">Nucleotide-binding</keyword>
<dbReference type="GO" id="GO:0016787">
    <property type="term" value="F:hydrolase activity"/>
    <property type="evidence" value="ECO:0007669"/>
    <property type="project" value="UniProtKB-KW"/>
</dbReference>
<dbReference type="Proteomes" id="UP000289841">
    <property type="component" value="Chromosome"/>
</dbReference>
<feature type="transmembrane region" description="Helical" evidence="1">
    <location>
        <begin position="586"/>
        <end position="608"/>
    </location>
</feature>
<dbReference type="GO" id="GO:0005524">
    <property type="term" value="F:ATP binding"/>
    <property type="evidence" value="ECO:0007669"/>
    <property type="project" value="UniProtKB-KW"/>
</dbReference>
<sequence>MRNNDYSFFRINSKDDFEELLEISSKNKVEYGFIGKKSKFITKYSVKDNVTIKDILEYKTNNWKKLNKVLKDLDLYDIKDKKIKEVTFLEEQKIALAREIYNGKKVIIVDEQDIYLDENAISTFYQLLKDESMERTIIVNTDNNSLINSYDIKIINKEEIIRIFKDEKKNINKSFYYYHLRKYFLKNISKFILTLSMILLLMITLILFIHKSPNRLTIEKLRKDEITHLEFKTNDHGLYESNDFADTYIYNRLNHLSSIEITEVKDFNHFKLNLKTGRYPNNNSEIIISSNTEMKEYQGNALGKKLIISGYNNDHELEIVGVLKDFKVNDENKLNFFANYGFREAFMKENSYGYAKFDFLINNKIISYSHAIFTTLKDTNNVQDEDRLFTRNGEEDKKNVILKEDEIIINLYLYNVLFKNQDNYLTISDLESRILGFNNYVKFDNSKYVKDTNRISKYYKVVGIIKSIGTENYPLILGTNDLLQEVLIKNDDFSLKMVDTSFKGLNKILVDNGYNTDNEIYLDYYRKLEISNNNIKDAKYIWLIISLVITVLVILINKMFSENELLENQVLESFGYNIKKMKIKFFIIKLISIFIAFGISASIVNKYVINNINKQLIENNVKLVGLNIYNGALTILIAVSVIWYTSFKNNKKDDTI</sequence>
<evidence type="ECO:0000313" key="3">
    <source>
        <dbReference type="Proteomes" id="UP000289841"/>
    </source>
</evidence>
<dbReference type="EC" id="3.6.3.-" evidence="2"/>
<keyword evidence="3" id="KW-1185">Reference proteome</keyword>
<accession>A0A449BDK8</accession>
<feature type="transmembrane region" description="Helical" evidence="1">
    <location>
        <begin position="540"/>
        <end position="560"/>
    </location>
</feature>
<dbReference type="SUPFAM" id="SSF52540">
    <property type="entry name" value="P-loop containing nucleoside triphosphate hydrolases"/>
    <property type="match status" value="1"/>
</dbReference>
<reference evidence="2 3" key="1">
    <citation type="submission" date="2019-01" db="EMBL/GenBank/DDBJ databases">
        <authorList>
            <consortium name="Pathogen Informatics"/>
        </authorList>
    </citation>
    <scope>NUCLEOTIDE SEQUENCE [LARGE SCALE GENOMIC DNA]</scope>
    <source>
        <strain evidence="2 3">NCTC10138</strain>
    </source>
</reference>
<feature type="transmembrane region" description="Helical" evidence="1">
    <location>
        <begin position="628"/>
        <end position="647"/>
    </location>
</feature>
<dbReference type="KEGG" id="aaxa:NCTC10138_00905"/>
<keyword evidence="1" id="KW-1133">Transmembrane helix</keyword>
<proteinExistence type="predicted"/>
<dbReference type="Gene3D" id="3.40.50.300">
    <property type="entry name" value="P-loop containing nucleotide triphosphate hydrolases"/>
    <property type="match status" value="1"/>
</dbReference>
<dbReference type="RefSeq" id="WP_026390183.1">
    <property type="nucleotide sequence ID" value="NZ_LR215048.1"/>
</dbReference>
<dbReference type="AlphaFoldDB" id="A0A449BDK8"/>
<dbReference type="EMBL" id="LR215048">
    <property type="protein sequence ID" value="VEU80529.1"/>
    <property type="molecule type" value="Genomic_DNA"/>
</dbReference>
<evidence type="ECO:0000256" key="1">
    <source>
        <dbReference type="SAM" id="Phobius"/>
    </source>
</evidence>
<organism evidence="2 3">
    <name type="scientific">Haploplasma axanthum</name>
    <name type="common">Acholeplasma axanthum</name>
    <dbReference type="NCBI Taxonomy" id="29552"/>
    <lineage>
        <taxon>Bacteria</taxon>
        <taxon>Bacillati</taxon>
        <taxon>Mycoplasmatota</taxon>
        <taxon>Mollicutes</taxon>
        <taxon>Acholeplasmatales</taxon>
        <taxon>Acholeplasmataceae</taxon>
        <taxon>Haploplasma</taxon>
    </lineage>
</organism>
<keyword evidence="2" id="KW-0378">Hydrolase</keyword>
<evidence type="ECO:0000313" key="2">
    <source>
        <dbReference type="EMBL" id="VEU80529.1"/>
    </source>
</evidence>